<gene>
    <name evidence="3" type="ORF">SAMN05216215_1002206</name>
</gene>
<organism evidence="3 4">
    <name type="scientific">Saccharopolyspora shandongensis</name>
    <dbReference type="NCBI Taxonomy" id="418495"/>
    <lineage>
        <taxon>Bacteria</taxon>
        <taxon>Bacillati</taxon>
        <taxon>Actinomycetota</taxon>
        <taxon>Actinomycetes</taxon>
        <taxon>Pseudonocardiales</taxon>
        <taxon>Pseudonocardiaceae</taxon>
        <taxon>Saccharopolyspora</taxon>
    </lineage>
</organism>
<evidence type="ECO:0000313" key="4">
    <source>
        <dbReference type="Proteomes" id="UP000199529"/>
    </source>
</evidence>
<keyword evidence="4" id="KW-1185">Reference proteome</keyword>
<dbReference type="EMBL" id="FNOK01000002">
    <property type="protein sequence ID" value="SDW30488.1"/>
    <property type="molecule type" value="Genomic_DNA"/>
</dbReference>
<dbReference type="PANTHER" id="PTHR37957">
    <property type="entry name" value="BLR7070 PROTEIN"/>
    <property type="match status" value="1"/>
</dbReference>
<dbReference type="Proteomes" id="UP000199529">
    <property type="component" value="Unassembled WGS sequence"/>
</dbReference>
<reference evidence="4" key="1">
    <citation type="submission" date="2016-10" db="EMBL/GenBank/DDBJ databases">
        <authorList>
            <person name="Varghese N."/>
            <person name="Submissions S."/>
        </authorList>
    </citation>
    <scope>NUCLEOTIDE SEQUENCE [LARGE SCALE GENOMIC DNA]</scope>
    <source>
        <strain evidence="4">CGMCC 4.3530</strain>
    </source>
</reference>
<dbReference type="InterPro" id="IPR027372">
    <property type="entry name" value="Phytase-like_dom"/>
</dbReference>
<dbReference type="Pfam" id="PF13449">
    <property type="entry name" value="Phytase-like"/>
    <property type="match status" value="1"/>
</dbReference>
<accession>A0A1H2SG76</accession>
<dbReference type="SUPFAM" id="SSF75011">
    <property type="entry name" value="3-carboxy-cis,cis-mucoante lactonizing enzyme"/>
    <property type="match status" value="1"/>
</dbReference>
<proteinExistence type="predicted"/>
<evidence type="ECO:0000313" key="3">
    <source>
        <dbReference type="EMBL" id="SDW30488.1"/>
    </source>
</evidence>
<feature type="chain" id="PRO_5011473179" evidence="1">
    <location>
        <begin position="26"/>
        <end position="354"/>
    </location>
</feature>
<dbReference type="PANTHER" id="PTHR37957:SF1">
    <property type="entry name" value="PHYTASE-LIKE DOMAIN-CONTAINING PROTEIN"/>
    <property type="match status" value="1"/>
</dbReference>
<dbReference type="RefSeq" id="WP_093260875.1">
    <property type="nucleotide sequence ID" value="NZ_FNOK01000002.1"/>
</dbReference>
<protein>
    <submittedName>
        <fullName evidence="3">3-phytase</fullName>
    </submittedName>
</protein>
<name>A0A1H2SG76_9PSEU</name>
<dbReference type="STRING" id="418495.SAMN05216215_1002206"/>
<keyword evidence="1" id="KW-0732">Signal</keyword>
<evidence type="ECO:0000259" key="2">
    <source>
        <dbReference type="Pfam" id="PF13449"/>
    </source>
</evidence>
<evidence type="ECO:0000256" key="1">
    <source>
        <dbReference type="SAM" id="SignalP"/>
    </source>
</evidence>
<feature type="domain" description="Phytase-like" evidence="2">
    <location>
        <begin position="47"/>
        <end position="340"/>
    </location>
</feature>
<feature type="signal peptide" evidence="1">
    <location>
        <begin position="1"/>
        <end position="25"/>
    </location>
</feature>
<dbReference type="AlphaFoldDB" id="A0A1H2SG76"/>
<sequence length="354" mass="37855">MAKKIVPAGLLAVALLVAAAAPAAAKTDEVALVGELTLPHAMEFDGTTVGGLSGIDYNPRTGEWVLISDDRSDRQPARFYTARFDGGEFELTATLPLLRPDGTTYPKGTVDPEDVRWDPWSGTIWWTSEGERAAQLIDPSISSVGAGGHFSNELPLPANLRMEPTAGPKQNEVLEGLTFAAGGSRVVTAMEGPLLQDGESPTVEHGALSRITVQSRSGWVQGQYAYPLDPVFAESPTGGFANNGVSALLADRDGYLVMERSFVTGVGNSIRIYRITTRGATDVQHVSSLQDAKVRPVRKELVADLADLGLSTIDNVEGMTWGPRLPDGRRSLVLVSDDNFAPNQTTQIITLSVR</sequence>
<dbReference type="OrthoDB" id="9798539at2"/>